<dbReference type="AlphaFoldDB" id="A0A1G7U539"/>
<evidence type="ECO:0000313" key="1">
    <source>
        <dbReference type="EMBL" id="SDG42557.1"/>
    </source>
</evidence>
<accession>A0A1G7U539</accession>
<dbReference type="OrthoDB" id="8479397at2"/>
<name>A0A1G7U539_9BURK</name>
<dbReference type="Proteomes" id="UP000199706">
    <property type="component" value="Unassembled WGS sequence"/>
</dbReference>
<gene>
    <name evidence="1" type="ORF">SAMN05216466_103304</name>
</gene>
<dbReference type="EMBL" id="FNCJ01000003">
    <property type="protein sequence ID" value="SDG42557.1"/>
    <property type="molecule type" value="Genomic_DNA"/>
</dbReference>
<organism evidence="1 2">
    <name type="scientific">Paraburkholderia phenazinium</name>
    <dbReference type="NCBI Taxonomy" id="60549"/>
    <lineage>
        <taxon>Bacteria</taxon>
        <taxon>Pseudomonadati</taxon>
        <taxon>Pseudomonadota</taxon>
        <taxon>Betaproteobacteria</taxon>
        <taxon>Burkholderiales</taxon>
        <taxon>Burkholderiaceae</taxon>
        <taxon>Paraburkholderia</taxon>
    </lineage>
</organism>
<sequence>MPIDPKKLAVSRLAQHLADGYYSFLTAHYVAVNPVSINALPPVETKVIGQNPVTVVGHAPTGEIKRKDGTVHTIDLRHYLDLLREDQSLQDRFIRNWAIAALLTLGDELNRKSNKYFDRAPILEFVYHLRNGVAHGNRFNITKEGRQRLSKYPAHNRDAAVKSTLGTVFEITADQTGTVLFDFIGAADVIDVLQSVEIHLSQ</sequence>
<evidence type="ECO:0000313" key="2">
    <source>
        <dbReference type="Proteomes" id="UP000199706"/>
    </source>
</evidence>
<reference evidence="1 2" key="1">
    <citation type="submission" date="2016-10" db="EMBL/GenBank/DDBJ databases">
        <authorList>
            <person name="de Groot N.N."/>
        </authorList>
    </citation>
    <scope>NUCLEOTIDE SEQUENCE [LARGE SCALE GENOMIC DNA]</scope>
    <source>
        <strain evidence="1 2">LMG 2247</strain>
    </source>
</reference>
<protein>
    <submittedName>
        <fullName evidence="1">Uncharacterized protein</fullName>
    </submittedName>
</protein>
<dbReference type="RefSeq" id="WP_090683465.1">
    <property type="nucleotide sequence ID" value="NZ_CADERL010000005.1"/>
</dbReference>
<proteinExistence type="predicted"/>